<feature type="compositionally biased region" description="Polar residues" evidence="1">
    <location>
        <begin position="62"/>
        <end position="74"/>
    </location>
</feature>
<feature type="region of interest" description="Disordered" evidence="1">
    <location>
        <begin position="1"/>
        <end position="105"/>
    </location>
</feature>
<proteinExistence type="predicted"/>
<evidence type="ECO:0000313" key="2">
    <source>
        <dbReference type="EMBL" id="PRY27811.1"/>
    </source>
</evidence>
<name>A0A2T0S315_9BACT</name>
<organism evidence="2 3">
    <name type="scientific">Spirosoma oryzae</name>
    <dbReference type="NCBI Taxonomy" id="1469603"/>
    <lineage>
        <taxon>Bacteria</taxon>
        <taxon>Pseudomonadati</taxon>
        <taxon>Bacteroidota</taxon>
        <taxon>Cytophagia</taxon>
        <taxon>Cytophagales</taxon>
        <taxon>Cytophagaceae</taxon>
        <taxon>Spirosoma</taxon>
    </lineage>
</organism>
<evidence type="ECO:0008006" key="4">
    <source>
        <dbReference type="Google" id="ProtNLM"/>
    </source>
</evidence>
<dbReference type="Proteomes" id="UP000238375">
    <property type="component" value="Unassembled WGS sequence"/>
</dbReference>
<feature type="compositionally biased region" description="Basic and acidic residues" evidence="1">
    <location>
        <begin position="29"/>
        <end position="46"/>
    </location>
</feature>
<protein>
    <recommendedName>
        <fullName evidence="4">DUF3408 domain-containing protein</fullName>
    </recommendedName>
</protein>
<dbReference type="AlphaFoldDB" id="A0A2T0S315"/>
<gene>
    <name evidence="2" type="ORF">CLV58_13129</name>
</gene>
<reference evidence="2 3" key="1">
    <citation type="submission" date="2018-03" db="EMBL/GenBank/DDBJ databases">
        <title>Genomic Encyclopedia of Archaeal and Bacterial Type Strains, Phase II (KMG-II): from individual species to whole genera.</title>
        <authorList>
            <person name="Goeker M."/>
        </authorList>
    </citation>
    <scope>NUCLEOTIDE SEQUENCE [LARGE SCALE GENOMIC DNA]</scope>
    <source>
        <strain evidence="2 3">DSM 28354</strain>
    </source>
</reference>
<dbReference type="EMBL" id="PVTE01000031">
    <property type="protein sequence ID" value="PRY27811.1"/>
    <property type="molecule type" value="Genomic_DNA"/>
</dbReference>
<comment type="caution">
    <text evidence="2">The sequence shown here is derived from an EMBL/GenBank/DDBJ whole genome shotgun (WGS) entry which is preliminary data.</text>
</comment>
<sequence>MAKSNTGANPNDIGGMLGAMNQSTSMSDFIKEIKSDSPEKKTEEQSKPVSENAPTPSPPPGQQNATPVHCSSPQKIGISLSVKQSETDDEQEPDLTHSTGVKDRTGVDTSLSLVSQTADEFCTMNLQMKSMANGGLKHINISPRLHNILSMLAEYTENIGAPVPMQTILDNVLSRYFKANEKALRTINRRNLKSKEDRFDL</sequence>
<accession>A0A2T0S315</accession>
<evidence type="ECO:0000313" key="3">
    <source>
        <dbReference type="Proteomes" id="UP000238375"/>
    </source>
</evidence>
<evidence type="ECO:0000256" key="1">
    <source>
        <dbReference type="SAM" id="MobiDB-lite"/>
    </source>
</evidence>
<keyword evidence="3" id="KW-1185">Reference proteome</keyword>
<dbReference type="RefSeq" id="WP_106140424.1">
    <property type="nucleotide sequence ID" value="NZ_PVTE01000031.1"/>
</dbReference>